<keyword evidence="3" id="KW-1185">Reference proteome</keyword>
<dbReference type="Proteomes" id="UP000295252">
    <property type="component" value="Chromosome IX"/>
</dbReference>
<dbReference type="InParanoid" id="A0A068V8B4"/>
<dbReference type="STRING" id="49390.A0A068V8B4"/>
<dbReference type="PANTHER" id="PTHR34781:SF2">
    <property type="entry name" value="TRANSMEMBRANE PROTEIN"/>
    <property type="match status" value="1"/>
</dbReference>
<dbReference type="EMBL" id="HG739219">
    <property type="protein sequence ID" value="CDP16709.1"/>
    <property type="molecule type" value="Genomic_DNA"/>
</dbReference>
<keyword evidence="1" id="KW-0812">Transmembrane</keyword>
<keyword evidence="1" id="KW-0472">Membrane</keyword>
<name>A0A068V8B4_COFCA</name>
<keyword evidence="1" id="KW-1133">Transmembrane helix</keyword>
<dbReference type="PhylomeDB" id="A0A068V8B4"/>
<protein>
    <submittedName>
        <fullName evidence="2">Uncharacterized protein</fullName>
    </submittedName>
</protein>
<evidence type="ECO:0000313" key="3">
    <source>
        <dbReference type="Proteomes" id="UP000295252"/>
    </source>
</evidence>
<accession>A0A068V8B4</accession>
<gene>
    <name evidence="2" type="ORF">GSCOC_T00019181001</name>
</gene>
<feature type="transmembrane region" description="Helical" evidence="1">
    <location>
        <begin position="51"/>
        <end position="72"/>
    </location>
</feature>
<dbReference type="AlphaFoldDB" id="A0A068V8B4"/>
<evidence type="ECO:0000313" key="2">
    <source>
        <dbReference type="EMBL" id="CDP16709.1"/>
    </source>
</evidence>
<dbReference type="OrthoDB" id="1936751at2759"/>
<sequence>MRSGGEVEEQDEQSRVLYELCAMIFHVLQTPPLPISSFPGIVRPAVSSRTFLASPAAFASLFLGISVALMLFGCVTFVVGFCLMPVIIALVMLFHFVGMLYNLSELGRTILWADCSTTPPVPGDLLGWNLEDVLLRGCFLDSEL</sequence>
<dbReference type="Gramene" id="CDP16709">
    <property type="protein sequence ID" value="CDP16709"/>
    <property type="gene ID" value="GSCOC_T00019181001"/>
</dbReference>
<dbReference type="PANTHER" id="PTHR34781">
    <property type="entry name" value="TRANSMEMBRANE PROTEIN"/>
    <property type="match status" value="1"/>
</dbReference>
<dbReference type="OMA" id="HTLKFPP"/>
<reference evidence="3" key="1">
    <citation type="journal article" date="2014" name="Science">
        <title>The coffee genome provides insight into the convergent evolution of caffeine biosynthesis.</title>
        <authorList>
            <person name="Denoeud F."/>
            <person name="Carretero-Paulet L."/>
            <person name="Dereeper A."/>
            <person name="Droc G."/>
            <person name="Guyot R."/>
            <person name="Pietrella M."/>
            <person name="Zheng C."/>
            <person name="Alberti A."/>
            <person name="Anthony F."/>
            <person name="Aprea G."/>
            <person name="Aury J.M."/>
            <person name="Bento P."/>
            <person name="Bernard M."/>
            <person name="Bocs S."/>
            <person name="Campa C."/>
            <person name="Cenci A."/>
            <person name="Combes M.C."/>
            <person name="Crouzillat D."/>
            <person name="Da Silva C."/>
            <person name="Daddiego L."/>
            <person name="De Bellis F."/>
            <person name="Dussert S."/>
            <person name="Garsmeur O."/>
            <person name="Gayraud T."/>
            <person name="Guignon V."/>
            <person name="Jahn K."/>
            <person name="Jamilloux V."/>
            <person name="Joet T."/>
            <person name="Labadie K."/>
            <person name="Lan T."/>
            <person name="Leclercq J."/>
            <person name="Lepelley M."/>
            <person name="Leroy T."/>
            <person name="Li L.T."/>
            <person name="Librado P."/>
            <person name="Lopez L."/>
            <person name="Munoz A."/>
            <person name="Noel B."/>
            <person name="Pallavicini A."/>
            <person name="Perrotta G."/>
            <person name="Poncet V."/>
            <person name="Pot D."/>
            <person name="Priyono X."/>
            <person name="Rigoreau M."/>
            <person name="Rouard M."/>
            <person name="Rozas J."/>
            <person name="Tranchant-Dubreuil C."/>
            <person name="VanBuren R."/>
            <person name="Zhang Q."/>
            <person name="Andrade A.C."/>
            <person name="Argout X."/>
            <person name="Bertrand B."/>
            <person name="de Kochko A."/>
            <person name="Graziosi G."/>
            <person name="Henry R.J."/>
            <person name="Jayarama X."/>
            <person name="Ming R."/>
            <person name="Nagai C."/>
            <person name="Rounsley S."/>
            <person name="Sankoff D."/>
            <person name="Giuliano G."/>
            <person name="Albert V.A."/>
            <person name="Wincker P."/>
            <person name="Lashermes P."/>
        </authorList>
    </citation>
    <scope>NUCLEOTIDE SEQUENCE [LARGE SCALE GENOMIC DNA]</scope>
    <source>
        <strain evidence="3">cv. DH200-94</strain>
    </source>
</reference>
<organism evidence="2 3">
    <name type="scientific">Coffea canephora</name>
    <name type="common">Robusta coffee</name>
    <dbReference type="NCBI Taxonomy" id="49390"/>
    <lineage>
        <taxon>Eukaryota</taxon>
        <taxon>Viridiplantae</taxon>
        <taxon>Streptophyta</taxon>
        <taxon>Embryophyta</taxon>
        <taxon>Tracheophyta</taxon>
        <taxon>Spermatophyta</taxon>
        <taxon>Magnoliopsida</taxon>
        <taxon>eudicotyledons</taxon>
        <taxon>Gunneridae</taxon>
        <taxon>Pentapetalae</taxon>
        <taxon>asterids</taxon>
        <taxon>lamiids</taxon>
        <taxon>Gentianales</taxon>
        <taxon>Rubiaceae</taxon>
        <taxon>Ixoroideae</taxon>
        <taxon>Gardenieae complex</taxon>
        <taxon>Bertiereae - Coffeeae clade</taxon>
        <taxon>Coffeeae</taxon>
        <taxon>Coffea</taxon>
    </lineage>
</organism>
<evidence type="ECO:0000256" key="1">
    <source>
        <dbReference type="SAM" id="Phobius"/>
    </source>
</evidence>
<proteinExistence type="predicted"/>
<feature type="transmembrane region" description="Helical" evidence="1">
    <location>
        <begin position="78"/>
        <end position="101"/>
    </location>
</feature>